<dbReference type="InterPro" id="IPR000847">
    <property type="entry name" value="LysR_HTH_N"/>
</dbReference>
<dbReference type="RefSeq" id="WP_024027870.1">
    <property type="nucleotide sequence ID" value="NZ_ALAN01000057.1"/>
</dbReference>
<evidence type="ECO:0000256" key="4">
    <source>
        <dbReference type="ARBA" id="ARBA00023163"/>
    </source>
</evidence>
<evidence type="ECO:0000256" key="1">
    <source>
        <dbReference type="ARBA" id="ARBA00009437"/>
    </source>
</evidence>
<dbReference type="GO" id="GO:0000976">
    <property type="term" value="F:transcription cis-regulatory region binding"/>
    <property type="evidence" value="ECO:0007669"/>
    <property type="project" value="TreeGrafter"/>
</dbReference>
<dbReference type="InterPro" id="IPR036390">
    <property type="entry name" value="WH_DNA-bd_sf"/>
</dbReference>
<evidence type="ECO:0000259" key="5">
    <source>
        <dbReference type="PROSITE" id="PS50931"/>
    </source>
</evidence>
<evidence type="ECO:0000256" key="3">
    <source>
        <dbReference type="ARBA" id="ARBA00023125"/>
    </source>
</evidence>
<evidence type="ECO:0000313" key="6">
    <source>
        <dbReference type="EMBL" id="ETI69220.1"/>
    </source>
</evidence>
<name>A0AB94IQ79_9BACI</name>
<gene>
    <name evidence="6" type="ORF">BAVI_08326</name>
</gene>
<protein>
    <submittedName>
        <fullName evidence="6">Transcriptional regulator</fullName>
    </submittedName>
</protein>
<organism evidence="6 7">
    <name type="scientific">Neobacillus vireti LMG 21834</name>
    <dbReference type="NCBI Taxonomy" id="1131730"/>
    <lineage>
        <taxon>Bacteria</taxon>
        <taxon>Bacillati</taxon>
        <taxon>Bacillota</taxon>
        <taxon>Bacilli</taxon>
        <taxon>Bacillales</taxon>
        <taxon>Bacillaceae</taxon>
        <taxon>Neobacillus</taxon>
    </lineage>
</organism>
<dbReference type="PRINTS" id="PR00039">
    <property type="entry name" value="HTHLYSR"/>
</dbReference>
<dbReference type="PANTHER" id="PTHR30126:SF78">
    <property type="entry name" value="HTH LYSR-TYPE DOMAIN-CONTAINING PROTEIN"/>
    <property type="match status" value="1"/>
</dbReference>
<dbReference type="AlphaFoldDB" id="A0AB94IQ79"/>
<dbReference type="SUPFAM" id="SSF53850">
    <property type="entry name" value="Periplasmic binding protein-like II"/>
    <property type="match status" value="1"/>
</dbReference>
<dbReference type="SUPFAM" id="SSF46785">
    <property type="entry name" value="Winged helix' DNA-binding domain"/>
    <property type="match status" value="1"/>
</dbReference>
<feature type="domain" description="HTH lysR-type" evidence="5">
    <location>
        <begin position="1"/>
        <end position="58"/>
    </location>
</feature>
<dbReference type="Pfam" id="PF03466">
    <property type="entry name" value="LysR_substrate"/>
    <property type="match status" value="1"/>
</dbReference>
<keyword evidence="7" id="KW-1185">Reference proteome</keyword>
<reference evidence="6 7" key="1">
    <citation type="journal article" date="2014" name="Environ. Microbiol.">
        <title>The nitrate-ammonifying and nosZ-carrying bacterium Bacillus vireti is a potent source and sink for nitric and nitrous oxide under high nitrate conditions.</title>
        <authorList>
            <person name="Mania D."/>
            <person name="Heylen K."/>
            <person name="van Spanning R.J."/>
            <person name="Frostegard A."/>
        </authorList>
    </citation>
    <scope>NUCLEOTIDE SEQUENCE [LARGE SCALE GENOMIC DNA]</scope>
    <source>
        <strain evidence="6 7">LMG 21834</strain>
    </source>
</reference>
<dbReference type="PANTHER" id="PTHR30126">
    <property type="entry name" value="HTH-TYPE TRANSCRIPTIONAL REGULATOR"/>
    <property type="match status" value="1"/>
</dbReference>
<keyword evidence="2" id="KW-0805">Transcription regulation</keyword>
<dbReference type="InterPro" id="IPR036388">
    <property type="entry name" value="WH-like_DNA-bd_sf"/>
</dbReference>
<keyword evidence="4" id="KW-0804">Transcription</keyword>
<comment type="caution">
    <text evidence="6">The sequence shown here is derived from an EMBL/GenBank/DDBJ whole genome shotgun (WGS) entry which is preliminary data.</text>
</comment>
<dbReference type="Proteomes" id="UP000018877">
    <property type="component" value="Unassembled WGS sequence"/>
</dbReference>
<dbReference type="PROSITE" id="PS50931">
    <property type="entry name" value="HTH_LYSR"/>
    <property type="match status" value="1"/>
</dbReference>
<dbReference type="Pfam" id="PF00126">
    <property type="entry name" value="HTH_1"/>
    <property type="match status" value="1"/>
</dbReference>
<dbReference type="Gene3D" id="1.10.10.10">
    <property type="entry name" value="Winged helix-like DNA-binding domain superfamily/Winged helix DNA-binding domain"/>
    <property type="match status" value="1"/>
</dbReference>
<sequence length="291" mass="34222">MEDRDWVLLQALYKHKNITRAAQELFISQPSLTKRLQDIEKEFGATIVQRGRRGVQFTPEGEFLAKSADEILRNLRMIKEHVQNMGTNVIAGTLRLGVSDYFTKYQLPRILKLFKNQYQNVEFQVKTGWSKDVLNLVHNQDVHIGFLRGDYQWTGKKHLLFEETLCIAYKDEFELKDLPRLPRIDYRTESLFKGMIDNWWTANFEQPPFVGMMVDKVDTCKEMIINGLGYAIVPRFILNDVQDLYLIDIKDKKGNPLLRKTWMYYHEDALEMKMVKLFVDLVESLDLSTTQ</sequence>
<evidence type="ECO:0000256" key="2">
    <source>
        <dbReference type="ARBA" id="ARBA00023015"/>
    </source>
</evidence>
<dbReference type="EMBL" id="ALAN01000057">
    <property type="protein sequence ID" value="ETI69220.1"/>
    <property type="molecule type" value="Genomic_DNA"/>
</dbReference>
<keyword evidence="3" id="KW-0238">DNA-binding</keyword>
<dbReference type="Gene3D" id="3.40.190.290">
    <property type="match status" value="1"/>
</dbReference>
<dbReference type="GO" id="GO:0003700">
    <property type="term" value="F:DNA-binding transcription factor activity"/>
    <property type="evidence" value="ECO:0007669"/>
    <property type="project" value="InterPro"/>
</dbReference>
<accession>A0AB94IQ79</accession>
<dbReference type="InterPro" id="IPR005119">
    <property type="entry name" value="LysR_subst-bd"/>
</dbReference>
<proteinExistence type="inferred from homology"/>
<dbReference type="CDD" id="cd05466">
    <property type="entry name" value="PBP2_LTTR_substrate"/>
    <property type="match status" value="1"/>
</dbReference>
<comment type="similarity">
    <text evidence="1">Belongs to the LysR transcriptional regulatory family.</text>
</comment>
<evidence type="ECO:0000313" key="7">
    <source>
        <dbReference type="Proteomes" id="UP000018877"/>
    </source>
</evidence>